<keyword evidence="1" id="KW-0812">Transmembrane</keyword>
<keyword evidence="1" id="KW-0472">Membrane</keyword>
<dbReference type="AlphaFoldDB" id="A0A6G1L642"/>
<organism evidence="2 3">
    <name type="scientific">Teratosphaeria nubilosa</name>
    <dbReference type="NCBI Taxonomy" id="161662"/>
    <lineage>
        <taxon>Eukaryota</taxon>
        <taxon>Fungi</taxon>
        <taxon>Dikarya</taxon>
        <taxon>Ascomycota</taxon>
        <taxon>Pezizomycotina</taxon>
        <taxon>Dothideomycetes</taxon>
        <taxon>Dothideomycetidae</taxon>
        <taxon>Mycosphaerellales</taxon>
        <taxon>Teratosphaeriaceae</taxon>
        <taxon>Teratosphaeria</taxon>
    </lineage>
</organism>
<feature type="transmembrane region" description="Helical" evidence="1">
    <location>
        <begin position="55"/>
        <end position="74"/>
    </location>
</feature>
<protein>
    <submittedName>
        <fullName evidence="2">Uncharacterized protein</fullName>
    </submittedName>
</protein>
<dbReference type="Proteomes" id="UP000799436">
    <property type="component" value="Unassembled WGS sequence"/>
</dbReference>
<gene>
    <name evidence="2" type="ORF">EJ03DRAFT_118607</name>
</gene>
<proteinExistence type="predicted"/>
<keyword evidence="1" id="KW-1133">Transmembrane helix</keyword>
<accession>A0A6G1L642</accession>
<evidence type="ECO:0000313" key="3">
    <source>
        <dbReference type="Proteomes" id="UP000799436"/>
    </source>
</evidence>
<reference evidence="2" key="1">
    <citation type="journal article" date="2020" name="Stud. Mycol.">
        <title>101 Dothideomycetes genomes: a test case for predicting lifestyles and emergence of pathogens.</title>
        <authorList>
            <person name="Haridas S."/>
            <person name="Albert R."/>
            <person name="Binder M."/>
            <person name="Bloem J."/>
            <person name="Labutti K."/>
            <person name="Salamov A."/>
            <person name="Andreopoulos B."/>
            <person name="Baker S."/>
            <person name="Barry K."/>
            <person name="Bills G."/>
            <person name="Bluhm B."/>
            <person name="Cannon C."/>
            <person name="Castanera R."/>
            <person name="Culley D."/>
            <person name="Daum C."/>
            <person name="Ezra D."/>
            <person name="Gonzalez J."/>
            <person name="Henrissat B."/>
            <person name="Kuo A."/>
            <person name="Liang C."/>
            <person name="Lipzen A."/>
            <person name="Lutzoni F."/>
            <person name="Magnuson J."/>
            <person name="Mondo S."/>
            <person name="Nolan M."/>
            <person name="Ohm R."/>
            <person name="Pangilinan J."/>
            <person name="Park H.-J."/>
            <person name="Ramirez L."/>
            <person name="Alfaro M."/>
            <person name="Sun H."/>
            <person name="Tritt A."/>
            <person name="Yoshinaga Y."/>
            <person name="Zwiers L.-H."/>
            <person name="Turgeon B."/>
            <person name="Goodwin S."/>
            <person name="Spatafora J."/>
            <person name="Crous P."/>
            <person name="Grigoriev I."/>
        </authorList>
    </citation>
    <scope>NUCLEOTIDE SEQUENCE</scope>
    <source>
        <strain evidence="2">CBS 116005</strain>
    </source>
</reference>
<sequence length="87" mass="10009">MGGCCRCLRARHKGICTTGASRTEHFACMSMLMQMPCVYEEMYRHRFTETDENECAVIIIIILLLLLLLLRSHHDCLLILPALLMHC</sequence>
<evidence type="ECO:0000313" key="2">
    <source>
        <dbReference type="EMBL" id="KAF2768403.1"/>
    </source>
</evidence>
<keyword evidence="3" id="KW-1185">Reference proteome</keyword>
<name>A0A6G1L642_9PEZI</name>
<evidence type="ECO:0000256" key="1">
    <source>
        <dbReference type="SAM" id="Phobius"/>
    </source>
</evidence>
<dbReference type="EMBL" id="ML995844">
    <property type="protein sequence ID" value="KAF2768403.1"/>
    <property type="molecule type" value="Genomic_DNA"/>
</dbReference>